<evidence type="ECO:0000256" key="1">
    <source>
        <dbReference type="ARBA" id="ARBA00008918"/>
    </source>
</evidence>
<dbReference type="InterPro" id="IPR023393">
    <property type="entry name" value="START-like_dom_sf"/>
</dbReference>
<comment type="similarity">
    <text evidence="1">Belongs to the ribosome association toxin RatA family.</text>
</comment>
<proteinExistence type="inferred from homology"/>
<reference evidence="3 4" key="1">
    <citation type="submission" date="2023-02" db="EMBL/GenBank/DDBJ databases">
        <title>Genome sequence of Lentisphaera profundi SAORIC-696.</title>
        <authorList>
            <person name="Kim e."/>
            <person name="Cho J.-C."/>
            <person name="Choi A."/>
            <person name="Kang I."/>
        </authorList>
    </citation>
    <scope>NUCLEOTIDE SEQUENCE [LARGE SCALE GENOMIC DNA]</scope>
    <source>
        <strain evidence="3 4">SAORIC-696</strain>
    </source>
</reference>
<dbReference type="EMBL" id="CP117812">
    <property type="protein sequence ID" value="WDE98976.1"/>
    <property type="molecule type" value="Genomic_DNA"/>
</dbReference>
<dbReference type="Pfam" id="PF03364">
    <property type="entry name" value="Polyketide_cyc"/>
    <property type="match status" value="1"/>
</dbReference>
<keyword evidence="4" id="KW-1185">Reference proteome</keyword>
<evidence type="ECO:0000313" key="4">
    <source>
        <dbReference type="Proteomes" id="UP001214250"/>
    </source>
</evidence>
<name>A0ABY7VXJ9_9BACT</name>
<gene>
    <name evidence="3" type="ORF">PQO03_14140</name>
</gene>
<dbReference type="SUPFAM" id="SSF55961">
    <property type="entry name" value="Bet v1-like"/>
    <property type="match status" value="1"/>
</dbReference>
<protein>
    <submittedName>
        <fullName evidence="3">SRPBCC family protein</fullName>
    </submittedName>
</protein>
<dbReference type="InterPro" id="IPR005031">
    <property type="entry name" value="COQ10_START"/>
</dbReference>
<accession>A0ABY7VXJ9</accession>
<dbReference type="Gene3D" id="3.30.530.20">
    <property type="match status" value="1"/>
</dbReference>
<dbReference type="CDD" id="cd07820">
    <property type="entry name" value="SRPBCC_3"/>
    <property type="match status" value="1"/>
</dbReference>
<organism evidence="3 4">
    <name type="scientific">Lentisphaera profundi</name>
    <dbReference type="NCBI Taxonomy" id="1658616"/>
    <lineage>
        <taxon>Bacteria</taxon>
        <taxon>Pseudomonadati</taxon>
        <taxon>Lentisphaerota</taxon>
        <taxon>Lentisphaeria</taxon>
        <taxon>Lentisphaerales</taxon>
        <taxon>Lentisphaeraceae</taxon>
        <taxon>Lentisphaera</taxon>
    </lineage>
</organism>
<evidence type="ECO:0000313" key="3">
    <source>
        <dbReference type="EMBL" id="WDE98976.1"/>
    </source>
</evidence>
<dbReference type="Proteomes" id="UP001214250">
    <property type="component" value="Chromosome 2"/>
</dbReference>
<sequence length="154" mass="17873">MKVFKLVRQQDLAVNSKSCWDFFADPQNLKKITPAYMGFDIVEGGGSEMYAGQIIAYKVSPLLNFKVTWVTEITHVKEGEFFVDEQRFGPYKFWHHKHFFQSIPGGTRCRDEIHYIPPVSLIAPLLNHYLIKGKLNEIFDYRAKILEAQFGLVK</sequence>
<feature type="domain" description="Coenzyme Q-binding protein COQ10 START" evidence="2">
    <location>
        <begin position="19"/>
        <end position="119"/>
    </location>
</feature>
<evidence type="ECO:0000259" key="2">
    <source>
        <dbReference type="Pfam" id="PF03364"/>
    </source>
</evidence>
<dbReference type="RefSeq" id="WP_274153841.1">
    <property type="nucleotide sequence ID" value="NZ_CP117812.1"/>
</dbReference>